<dbReference type="AlphaFoldDB" id="A0A849SVW7"/>
<protein>
    <submittedName>
        <fullName evidence="1">Uncharacterized protein</fullName>
    </submittedName>
</protein>
<comment type="caution">
    <text evidence="1">The sequence shown here is derived from an EMBL/GenBank/DDBJ whole genome shotgun (WGS) entry which is preliminary data.</text>
</comment>
<accession>A0A849SVW7</accession>
<evidence type="ECO:0000313" key="2">
    <source>
        <dbReference type="Proteomes" id="UP000580839"/>
    </source>
</evidence>
<organism evidence="1 2">
    <name type="scientific">Eiseniibacteriota bacterium</name>
    <dbReference type="NCBI Taxonomy" id="2212470"/>
    <lineage>
        <taxon>Bacteria</taxon>
        <taxon>Candidatus Eiseniibacteriota</taxon>
    </lineage>
</organism>
<dbReference type="Proteomes" id="UP000580839">
    <property type="component" value="Unassembled WGS sequence"/>
</dbReference>
<gene>
    <name evidence="1" type="ORF">HOP12_15245</name>
</gene>
<reference evidence="1 2" key="1">
    <citation type="submission" date="2020-04" db="EMBL/GenBank/DDBJ databases">
        <title>Metagenomic profiling of ammonia- and methane-oxidizing microorganisms in a Dutch drinking water treatment plant.</title>
        <authorList>
            <person name="Poghosyan L."/>
            <person name="Leucker S."/>
        </authorList>
    </citation>
    <scope>NUCLEOTIDE SEQUENCE [LARGE SCALE GENOMIC DNA]</scope>
    <source>
        <strain evidence="1">S-RSF-IL-03</strain>
    </source>
</reference>
<sequence length="642" mass="70334">MAPETWVTAAPFDTITIVRGTDTTPTRIPVRFHVYWAGSDQDGAVAGFFWAVTETLPKPPDGFLEIPNLPGPKPQDYHFTTATDTTFIFNVAEEVPDRQHGFFIYAVDNKGKGDPTPARFVFVATDRFPPIPLILEARADGIVYELSPGGNGVVPVARSYFITDTDRPFTLPRDTVPSNSRLTFRCSARPRIPGSVITALRYKLDEPDFVSTNIAPGQSEFVVRYNDGTPGNDQSPAAGTKIFILRAVDQAQGTEDSTRRFVMNFSPITWWAGPDLTNPIWRTNAFGEKFIPRSQLPPTGLAGSLLSPDSVQIFPAFRPIRRTFIEFYEDTLWGRNENDVVHMNAILIFHHGGLDEDSQYGVRVTPLGATNPTFPGGPVLEPSDQVNGSPIGFRSQLSVENSPFTATSRSVTVFAEQFLFPVYDPNDPAELTTSAAYWNLPVSGRAIVVGRAVDGDGAKDRRITDSPDAQAIVRAVDDGIANARQQDLRDEVLTFFVNREPVFLTANPAFAPRDNQVFTDRNWSMVLLATDRDPYLRGLPSNRPGRPSEAITLRRRVTLRGFNTSGAALVVTQDGGLNTDSFTFLAPANLAPGPCQLDVELCDCVTCAEQPGEGRCVTKTFSVVYAPTATSFDATADRPGTK</sequence>
<proteinExistence type="predicted"/>
<dbReference type="EMBL" id="JABFRW010000199">
    <property type="protein sequence ID" value="NOT35500.1"/>
    <property type="molecule type" value="Genomic_DNA"/>
</dbReference>
<evidence type="ECO:0000313" key="1">
    <source>
        <dbReference type="EMBL" id="NOT35500.1"/>
    </source>
</evidence>
<name>A0A849SVW7_UNCEI</name>